<dbReference type="PROSITE" id="PS00370">
    <property type="entry name" value="PEP_ENZYMES_PHOS_SITE"/>
    <property type="match status" value="1"/>
</dbReference>
<dbReference type="InterPro" id="IPR036637">
    <property type="entry name" value="Phosphohistidine_dom_sf"/>
</dbReference>
<dbReference type="InterPro" id="IPR040442">
    <property type="entry name" value="Pyrv_kinase-like_dom_sf"/>
</dbReference>
<dbReference type="InterPro" id="IPR029016">
    <property type="entry name" value="GAF-like_dom_sf"/>
</dbReference>
<dbReference type="SUPFAM" id="SSF51621">
    <property type="entry name" value="Phosphoenolpyruvate/pyruvate domain"/>
    <property type="match status" value="1"/>
</dbReference>
<dbReference type="Pfam" id="PF00391">
    <property type="entry name" value="PEP-utilizers"/>
    <property type="match status" value="1"/>
</dbReference>
<evidence type="ECO:0000256" key="1">
    <source>
        <dbReference type="ARBA" id="ARBA00000683"/>
    </source>
</evidence>
<dbReference type="Gene3D" id="3.20.20.60">
    <property type="entry name" value="Phosphoenolpyruvate-binding domains"/>
    <property type="match status" value="1"/>
</dbReference>
<evidence type="ECO:0000256" key="5">
    <source>
        <dbReference type="ARBA" id="ARBA00007837"/>
    </source>
</evidence>
<keyword evidence="9" id="KW-0963">Cytoplasm</keyword>
<evidence type="ECO:0000256" key="8">
    <source>
        <dbReference type="ARBA" id="ARBA00022448"/>
    </source>
</evidence>
<evidence type="ECO:0000259" key="17">
    <source>
        <dbReference type="Pfam" id="PF00391"/>
    </source>
</evidence>
<sequence length="774" mass="84464">MPNNDQQIIHRISEIIAQTPNAQQGLQQAVCCLVENAGAGAGAIFVIRPQDDRIVLYAAHGVPATLAAKLPLELSSDTGNDIIRNGRAVNDRKKHLPPELVGVFAHLANGFHSLLLLPLVVGGRPIGSLALAREADRPFPQRVLNSIEAVVPPLAFFILNALLADKQHYSANAGNTTATAELTQDVILKGKAITKGVSCGYVQKLVGVEKILQPKNHPDSVTPEGIAAEKRLFADALRVAREDSINTAKQFGDVLAEADSAIFAMHTMLLDDPTLKQHITAYLDKGFLLTDALGRALRDFSAQYQKIDDPYLRERLSDIKDVMLRLKNAADNLRGSLEAAPADAPKLADRRRIILVARELLPSQLVSVPLKQICGILCEEGGATSHTAILARALQIPMLVGVPGIMLKARSGDCVIMDCGSDSCFLRATTALLRRFAGPIRIFRNSRQNLSDTVPPESALATADGVPVQLMGNITLLSEVVSMHHYGIRDIGLYRTEFMFMIRNAMPSEDDQFNIFSRMLKAAAGATVTIRLLDAGGDKPLPYFKTDHEDNPALGWRGLRFLLSNPEIMAPHLRAILRASALGDVHILVPMVADLYDLAEIKQALQVAAAELRQRGDKIGDYRLGMMIEVPSALYGLDRLLPEVDFVSIGTNDLVQFLFAVDRANARVSKWFRQCHPIVLRALQDICRQVHAYKGKTVTLCGELAGSRRALPLLLGAGLRQLSMTPHQAPVLRPLVNQLSIPDCEKLFARAILCETEMDVMKLIDEAGMIKSPS</sequence>
<evidence type="ECO:0000256" key="3">
    <source>
        <dbReference type="ARBA" id="ARBA00002728"/>
    </source>
</evidence>
<dbReference type="EMBL" id="JAUSVL010000001">
    <property type="protein sequence ID" value="MDQ0289556.1"/>
    <property type="molecule type" value="Genomic_DNA"/>
</dbReference>
<name>A0AAE4ANE7_9BACT</name>
<evidence type="ECO:0000256" key="16">
    <source>
        <dbReference type="ARBA" id="ARBA00033235"/>
    </source>
</evidence>
<keyword evidence="12" id="KW-0598">Phosphotransferase system</keyword>
<dbReference type="GO" id="GO:0016301">
    <property type="term" value="F:kinase activity"/>
    <property type="evidence" value="ECO:0007669"/>
    <property type="project" value="UniProtKB-KW"/>
</dbReference>
<dbReference type="Proteomes" id="UP001238163">
    <property type="component" value="Unassembled WGS sequence"/>
</dbReference>
<evidence type="ECO:0000256" key="4">
    <source>
        <dbReference type="ARBA" id="ARBA00004496"/>
    </source>
</evidence>
<dbReference type="InterPro" id="IPR015813">
    <property type="entry name" value="Pyrv/PenolPyrv_kinase-like_dom"/>
</dbReference>
<evidence type="ECO:0000313" key="20">
    <source>
        <dbReference type="EMBL" id="MDQ0289556.1"/>
    </source>
</evidence>
<evidence type="ECO:0000256" key="6">
    <source>
        <dbReference type="ARBA" id="ARBA00012232"/>
    </source>
</evidence>
<dbReference type="Pfam" id="PF02896">
    <property type="entry name" value="PEP-utilizers_C"/>
    <property type="match status" value="1"/>
</dbReference>
<comment type="function">
    <text evidence="3">General (non sugar-specific) component of the phosphoenolpyruvate-dependent sugar phosphotransferase system (sugar PTS). This major carbohydrate active-transport system catalyzes the phosphorylation of incoming sugar substrates concomitantly with their translocation across the cell membrane. Enzyme I transfers the phosphoryl group from phosphoenolpyruvate (PEP) to the phosphoryl carrier protein (HPr).</text>
</comment>
<comment type="subcellular location">
    <subcellularLocation>
        <location evidence="4">Cytoplasm</location>
    </subcellularLocation>
</comment>
<organism evidence="20 21">
    <name type="scientific">Oligosphaera ethanolica</name>
    <dbReference type="NCBI Taxonomy" id="760260"/>
    <lineage>
        <taxon>Bacteria</taxon>
        <taxon>Pseudomonadati</taxon>
        <taxon>Lentisphaerota</taxon>
        <taxon>Oligosphaeria</taxon>
        <taxon>Oligosphaerales</taxon>
        <taxon>Oligosphaeraceae</taxon>
        <taxon>Oligosphaera</taxon>
    </lineage>
</organism>
<dbReference type="GO" id="GO:0046872">
    <property type="term" value="F:metal ion binding"/>
    <property type="evidence" value="ECO:0007669"/>
    <property type="project" value="UniProtKB-KW"/>
</dbReference>
<evidence type="ECO:0000256" key="13">
    <source>
        <dbReference type="ARBA" id="ARBA00022723"/>
    </source>
</evidence>
<comment type="caution">
    <text evidence="20">The sequence shown here is derived from an EMBL/GenBank/DDBJ whole genome shotgun (WGS) entry which is preliminary data.</text>
</comment>
<feature type="domain" description="PEP-utilising enzyme C-terminal" evidence="18">
    <location>
        <begin position="460"/>
        <end position="739"/>
    </location>
</feature>
<reference evidence="20" key="1">
    <citation type="submission" date="2023-07" db="EMBL/GenBank/DDBJ databases">
        <title>Genomic Encyclopedia of Type Strains, Phase IV (KMG-IV): sequencing the most valuable type-strain genomes for metagenomic binning, comparative biology and taxonomic classification.</title>
        <authorList>
            <person name="Goeker M."/>
        </authorList>
    </citation>
    <scope>NUCLEOTIDE SEQUENCE</scope>
    <source>
        <strain evidence="20">DSM 24202</strain>
    </source>
</reference>
<evidence type="ECO:0000256" key="14">
    <source>
        <dbReference type="ARBA" id="ARBA00022777"/>
    </source>
</evidence>
<dbReference type="NCBIfam" id="TIGR01417">
    <property type="entry name" value="PTS_I_fam"/>
    <property type="match status" value="1"/>
</dbReference>
<dbReference type="GO" id="GO:0008965">
    <property type="term" value="F:phosphoenolpyruvate-protein phosphotransferase activity"/>
    <property type="evidence" value="ECO:0007669"/>
    <property type="project" value="UniProtKB-EC"/>
</dbReference>
<evidence type="ECO:0000256" key="9">
    <source>
        <dbReference type="ARBA" id="ARBA00022490"/>
    </source>
</evidence>
<dbReference type="SUPFAM" id="SSF52009">
    <property type="entry name" value="Phosphohistidine domain"/>
    <property type="match status" value="1"/>
</dbReference>
<dbReference type="SUPFAM" id="SSF47831">
    <property type="entry name" value="Enzyme I of the PEP:sugar phosphotransferase system HPr-binding (sub)domain"/>
    <property type="match status" value="1"/>
</dbReference>
<dbReference type="PROSITE" id="PS00742">
    <property type="entry name" value="PEP_ENZYMES_2"/>
    <property type="match status" value="1"/>
</dbReference>
<comment type="cofactor">
    <cofactor evidence="2">
        <name>Mg(2+)</name>
        <dbReference type="ChEBI" id="CHEBI:18420"/>
    </cofactor>
</comment>
<gene>
    <name evidence="20" type="ORF">J3R75_001663</name>
</gene>
<dbReference type="PANTHER" id="PTHR46244">
    <property type="entry name" value="PHOSPHOENOLPYRUVATE-PROTEIN PHOSPHOTRANSFERASE"/>
    <property type="match status" value="1"/>
</dbReference>
<dbReference type="InterPro" id="IPR036618">
    <property type="entry name" value="PtsI_HPr-bd_sf"/>
</dbReference>
<comment type="similarity">
    <text evidence="5">Belongs to the PEP-utilizing enzyme family.</text>
</comment>
<keyword evidence="14" id="KW-0418">Kinase</keyword>
<keyword evidence="10" id="KW-0762">Sugar transport</keyword>
<dbReference type="GO" id="GO:0009401">
    <property type="term" value="P:phosphoenolpyruvate-dependent sugar phosphotransferase system"/>
    <property type="evidence" value="ECO:0007669"/>
    <property type="project" value="UniProtKB-KW"/>
</dbReference>
<evidence type="ECO:0000256" key="15">
    <source>
        <dbReference type="ARBA" id="ARBA00022842"/>
    </source>
</evidence>
<accession>A0AAE4ANE7</accession>
<dbReference type="Gene3D" id="3.30.450.40">
    <property type="match status" value="1"/>
</dbReference>
<keyword evidence="13" id="KW-0479">Metal-binding</keyword>
<dbReference type="PRINTS" id="PR01736">
    <property type="entry name" value="PHPHTRNFRASE"/>
</dbReference>
<keyword evidence="15" id="KW-0460">Magnesium</keyword>
<comment type="catalytic activity">
    <reaction evidence="1">
        <text>L-histidyl-[protein] + phosphoenolpyruvate = N(pros)-phospho-L-histidyl-[protein] + pyruvate</text>
        <dbReference type="Rhea" id="RHEA:23880"/>
        <dbReference type="Rhea" id="RHEA-COMP:9745"/>
        <dbReference type="Rhea" id="RHEA-COMP:9746"/>
        <dbReference type="ChEBI" id="CHEBI:15361"/>
        <dbReference type="ChEBI" id="CHEBI:29979"/>
        <dbReference type="ChEBI" id="CHEBI:58702"/>
        <dbReference type="ChEBI" id="CHEBI:64837"/>
        <dbReference type="EC" id="2.7.3.9"/>
    </reaction>
</comment>
<protein>
    <recommendedName>
        <fullName evidence="7">Phosphoenolpyruvate-protein phosphotransferase</fullName>
        <ecNumber evidence="6">2.7.3.9</ecNumber>
    </recommendedName>
    <alternativeName>
        <fullName evidence="16">Phosphotransferase system, enzyme I</fullName>
    </alternativeName>
</protein>
<dbReference type="InterPro" id="IPR000121">
    <property type="entry name" value="PEP_util_C"/>
</dbReference>
<dbReference type="InterPro" id="IPR006318">
    <property type="entry name" value="PTS_EI-like"/>
</dbReference>
<evidence type="ECO:0000256" key="7">
    <source>
        <dbReference type="ARBA" id="ARBA00016544"/>
    </source>
</evidence>
<proteinExistence type="inferred from homology"/>
<dbReference type="RefSeq" id="WP_307260999.1">
    <property type="nucleotide sequence ID" value="NZ_JAUSVL010000001.1"/>
</dbReference>
<dbReference type="EC" id="2.7.3.9" evidence="6"/>
<feature type="domain" description="PEP-utilising enzyme mobile" evidence="17">
    <location>
        <begin position="353"/>
        <end position="420"/>
    </location>
</feature>
<dbReference type="Pfam" id="PF05524">
    <property type="entry name" value="PEP-utilisers_N"/>
    <property type="match status" value="1"/>
</dbReference>
<evidence type="ECO:0000256" key="12">
    <source>
        <dbReference type="ARBA" id="ARBA00022683"/>
    </source>
</evidence>
<keyword evidence="21" id="KW-1185">Reference proteome</keyword>
<evidence type="ECO:0000313" key="21">
    <source>
        <dbReference type="Proteomes" id="UP001238163"/>
    </source>
</evidence>
<keyword evidence="8" id="KW-0813">Transport</keyword>
<evidence type="ECO:0000256" key="10">
    <source>
        <dbReference type="ARBA" id="ARBA00022597"/>
    </source>
</evidence>
<dbReference type="PANTHER" id="PTHR46244:SF3">
    <property type="entry name" value="PHOSPHOENOLPYRUVATE-PROTEIN PHOSPHOTRANSFERASE"/>
    <property type="match status" value="1"/>
</dbReference>
<dbReference type="SUPFAM" id="SSF55781">
    <property type="entry name" value="GAF domain-like"/>
    <property type="match status" value="1"/>
</dbReference>
<evidence type="ECO:0000256" key="11">
    <source>
        <dbReference type="ARBA" id="ARBA00022679"/>
    </source>
</evidence>
<dbReference type="InterPro" id="IPR008279">
    <property type="entry name" value="PEP-util_enz_mobile_dom"/>
</dbReference>
<feature type="domain" description="Phosphotransferase system enzyme I N-terminal" evidence="19">
    <location>
        <begin position="189"/>
        <end position="315"/>
    </location>
</feature>
<dbReference type="InterPro" id="IPR050499">
    <property type="entry name" value="PEP-utilizing_PTS_enzyme"/>
</dbReference>
<dbReference type="InterPro" id="IPR008731">
    <property type="entry name" value="PTS_EIN"/>
</dbReference>
<dbReference type="InterPro" id="IPR023151">
    <property type="entry name" value="PEP_util_CS"/>
</dbReference>
<dbReference type="GO" id="GO:0005737">
    <property type="term" value="C:cytoplasm"/>
    <property type="evidence" value="ECO:0007669"/>
    <property type="project" value="UniProtKB-SubCell"/>
</dbReference>
<keyword evidence="11 20" id="KW-0808">Transferase</keyword>
<dbReference type="Gene3D" id="1.10.274.10">
    <property type="entry name" value="PtsI, HPr-binding domain"/>
    <property type="match status" value="1"/>
</dbReference>
<dbReference type="Gene3D" id="3.50.30.10">
    <property type="entry name" value="Phosphohistidine domain"/>
    <property type="match status" value="1"/>
</dbReference>
<dbReference type="InterPro" id="IPR018274">
    <property type="entry name" value="PEP_util_AS"/>
</dbReference>
<evidence type="ECO:0000259" key="19">
    <source>
        <dbReference type="Pfam" id="PF05524"/>
    </source>
</evidence>
<evidence type="ECO:0000256" key="2">
    <source>
        <dbReference type="ARBA" id="ARBA00001946"/>
    </source>
</evidence>
<evidence type="ECO:0000259" key="18">
    <source>
        <dbReference type="Pfam" id="PF02896"/>
    </source>
</evidence>
<dbReference type="AlphaFoldDB" id="A0AAE4ANE7"/>